<evidence type="ECO:0008006" key="4">
    <source>
        <dbReference type="Google" id="ProtNLM"/>
    </source>
</evidence>
<dbReference type="EMBL" id="CAMPGE010023942">
    <property type="protein sequence ID" value="CAI2381814.1"/>
    <property type="molecule type" value="Genomic_DNA"/>
</dbReference>
<evidence type="ECO:0000313" key="3">
    <source>
        <dbReference type="Proteomes" id="UP001295684"/>
    </source>
</evidence>
<protein>
    <recommendedName>
        <fullName evidence="4">Phosphatidylinositol-4-phosphate 5-kinase</fullName>
    </recommendedName>
</protein>
<evidence type="ECO:0000313" key="2">
    <source>
        <dbReference type="EMBL" id="CAI2381814.1"/>
    </source>
</evidence>
<dbReference type="SUPFAM" id="SSF82185">
    <property type="entry name" value="Histone H3 K4-specific methyltransferase SET7/9 N-terminal domain"/>
    <property type="match status" value="3"/>
</dbReference>
<dbReference type="SMART" id="SM00698">
    <property type="entry name" value="MORN"/>
    <property type="match status" value="9"/>
</dbReference>
<sequence length="813" mass="93133">MKALNLCRRCCEETSIGFKTLKRIDINKVKDSKFSTCLKQSHLKDLKIKKITNFVKPPNSDSDTERENDQINKTLMLPRPALNLSHHNIQQTEEKEKFYKLLSYLKDKNKKFKTRSISSFARKNTECLPSENKLEIQTGVPTLASRYLQANKNQISPLAIDNQRKRVINNSYMNKTQDYSTRRLNISENRPLTKANLENGQSGKFQDFPPINIHIGQESSQKKSFSRNYNSSVESKRVPNFDRSNFGIQKAYPSRKEFKKICNFLSDEDRHDLLSIHVNTECARQPSITASEEELDIAIKNITKIDKKNVVIGDNGLINLYQYSQEKIREKLEKKLQVVTNLNCANKAVKLSKGQQRFLFECKEILKTAIKTSNFNIFKVIKLTISGDLFLGETAEGQAQGYGVILTNKNSLIEGNFKDGIIEEGKVKILYPDGEMYVGLAKTGGCRHGEGIHYYSNGDIYDGEFLDNQRVGKSRLRFHDGSEYIGQFIEDTADGHGLFADKEGNRYMSLVEEQNNNEDSHHHDKSFMNGYFLKGKLYGKGEIKYKNGDCYVGILKGTKRHGKGTMAFVTNKSGTDRNDIGEYEGKWVRDRRDGTGKMIYANGEIFQGIWKNDRRYKGELSLSNGQRYEGRFLNNQYHGRGTLTLTNGTTLTGNFEYGVLLSPATIQFTNGRVYAGEINGYEIGRRGKLVYANGDTYEGTFEDRRREGDGVLLMPDGSKYEGRWKNDKKDGFGKEYNASLNEYYEGRFDNNRKEGKAKFINRKGEVFYSEFKNNKKPSKDKPNEKITKKEYAKFIKEFMKSKEISQPIVRILA</sequence>
<comment type="caution">
    <text evidence="2">The sequence shown here is derived from an EMBL/GenBank/DDBJ whole genome shotgun (WGS) entry which is preliminary data.</text>
</comment>
<dbReference type="Proteomes" id="UP001295684">
    <property type="component" value="Unassembled WGS sequence"/>
</dbReference>
<dbReference type="PANTHER" id="PTHR43215:SF14">
    <property type="entry name" value="RADIAL SPOKE HEAD 1 HOMOLOG"/>
    <property type="match status" value="1"/>
</dbReference>
<dbReference type="AlphaFoldDB" id="A0AAD2D5E9"/>
<organism evidence="2 3">
    <name type="scientific">Euplotes crassus</name>
    <dbReference type="NCBI Taxonomy" id="5936"/>
    <lineage>
        <taxon>Eukaryota</taxon>
        <taxon>Sar</taxon>
        <taxon>Alveolata</taxon>
        <taxon>Ciliophora</taxon>
        <taxon>Intramacronucleata</taxon>
        <taxon>Spirotrichea</taxon>
        <taxon>Hypotrichia</taxon>
        <taxon>Euplotida</taxon>
        <taxon>Euplotidae</taxon>
        <taxon>Moneuplotes</taxon>
    </lineage>
</organism>
<name>A0AAD2D5E9_EUPCR</name>
<proteinExistence type="predicted"/>
<dbReference type="InterPro" id="IPR003409">
    <property type="entry name" value="MORN"/>
</dbReference>
<evidence type="ECO:0000256" key="1">
    <source>
        <dbReference type="ARBA" id="ARBA00022737"/>
    </source>
</evidence>
<gene>
    <name evidence="2" type="ORF">ECRASSUSDP1_LOCUS23280</name>
</gene>
<dbReference type="Pfam" id="PF02493">
    <property type="entry name" value="MORN"/>
    <property type="match status" value="9"/>
</dbReference>
<reference evidence="2" key="1">
    <citation type="submission" date="2023-07" db="EMBL/GenBank/DDBJ databases">
        <authorList>
            <consortium name="AG Swart"/>
            <person name="Singh M."/>
            <person name="Singh A."/>
            <person name="Seah K."/>
            <person name="Emmerich C."/>
        </authorList>
    </citation>
    <scope>NUCLEOTIDE SEQUENCE</scope>
    <source>
        <strain evidence="2">DP1</strain>
    </source>
</reference>
<keyword evidence="3" id="KW-1185">Reference proteome</keyword>
<accession>A0AAD2D5E9</accession>
<dbReference type="PANTHER" id="PTHR43215">
    <property type="entry name" value="RADIAL SPOKE HEAD 1 HOMOLOG"/>
    <property type="match status" value="1"/>
</dbReference>
<keyword evidence="1" id="KW-0677">Repeat</keyword>
<dbReference type="Gene3D" id="2.20.110.10">
    <property type="entry name" value="Histone H3 K4-specific methyltransferase SET7/9 N-terminal domain"/>
    <property type="match status" value="5"/>
</dbReference>